<dbReference type="Proteomes" id="UP000483286">
    <property type="component" value="Unassembled WGS sequence"/>
</dbReference>
<dbReference type="AlphaFoldDB" id="A0A7C9LQE0"/>
<protein>
    <recommendedName>
        <fullName evidence="3">Anaphase-promoting complex subunit 4 WD40 domain-containing protein</fullName>
    </recommendedName>
</protein>
<evidence type="ECO:0000313" key="1">
    <source>
        <dbReference type="EMBL" id="MVN88476.1"/>
    </source>
</evidence>
<reference evidence="1 2" key="1">
    <citation type="submission" date="2019-12" db="EMBL/GenBank/DDBJ databases">
        <title>Deinococcus sp. HMF7620 Genome sequencing and assembly.</title>
        <authorList>
            <person name="Kang H."/>
            <person name="Kim H."/>
            <person name="Joh K."/>
        </authorList>
    </citation>
    <scope>NUCLEOTIDE SEQUENCE [LARGE SCALE GENOMIC DNA]</scope>
    <source>
        <strain evidence="1 2">HMF7620</strain>
    </source>
</reference>
<dbReference type="PANTHER" id="PTHR47197:SF3">
    <property type="entry name" value="DIHYDRO-HEME D1 DEHYDROGENASE"/>
    <property type="match status" value="1"/>
</dbReference>
<dbReference type="EMBL" id="WQLB01000029">
    <property type="protein sequence ID" value="MVN88476.1"/>
    <property type="molecule type" value="Genomic_DNA"/>
</dbReference>
<gene>
    <name evidence="1" type="ORF">GO986_17175</name>
</gene>
<dbReference type="Gene3D" id="2.130.10.10">
    <property type="entry name" value="YVTN repeat-like/Quinoprotein amine dehydrogenase"/>
    <property type="match status" value="1"/>
</dbReference>
<accession>A0A7C9LQE0</accession>
<evidence type="ECO:0008006" key="3">
    <source>
        <dbReference type="Google" id="ProtNLM"/>
    </source>
</evidence>
<dbReference type="SUPFAM" id="SSF82171">
    <property type="entry name" value="DPP6 N-terminal domain-like"/>
    <property type="match status" value="1"/>
</dbReference>
<name>A0A7C9LQE0_9DEIO</name>
<dbReference type="InterPro" id="IPR015943">
    <property type="entry name" value="WD40/YVTN_repeat-like_dom_sf"/>
</dbReference>
<evidence type="ECO:0000313" key="2">
    <source>
        <dbReference type="Proteomes" id="UP000483286"/>
    </source>
</evidence>
<proteinExistence type="predicted"/>
<comment type="caution">
    <text evidence="1">The sequence shown here is derived from an EMBL/GenBank/DDBJ whole genome shotgun (WGS) entry which is preliminary data.</text>
</comment>
<sequence>MLLKRLCTSELSRSQSFFRPFSIALPSPNTCHKSSNPIGYSAAYDLHAYGLSHAVQGTLMPTLSRWLLTAVLLTGPALATPAFLGPAQEVHRLKADYISDPLLSPDAHWMVMSYVSLTAQDKMKSYLTVLDLRTGQLRQLPLQAPGNYTFMPDSRTLVTAFGFRTGVNVVDVLTGKAREAHEPQALSEEYDAFIPFPDSAYVIATNYGRPATALRIKAKSPLALPAMTNVQYPLAFSPKGTVLVTESPTGLTVVNPKTWQSVREIRSTVASEAFETVFSPNGRFIALGKKQLQVIDVWSGKVKFTVPTAEEVSALAFSPDGKKIVVGFQRAGGKITDHSRGKVIQVFDAATGKVLQTMTRTETAVESLRFTPDGRALLAVLTDAYFDRHPSVYVASILKFTVNP</sequence>
<dbReference type="RefSeq" id="WP_157460536.1">
    <property type="nucleotide sequence ID" value="NZ_WQLB01000029.1"/>
</dbReference>
<dbReference type="InterPro" id="IPR051200">
    <property type="entry name" value="Host-pathogen_enzymatic-act"/>
</dbReference>
<dbReference type="PANTHER" id="PTHR47197">
    <property type="entry name" value="PROTEIN NIRF"/>
    <property type="match status" value="1"/>
</dbReference>
<organism evidence="1 2">
    <name type="scientific">Deinococcus arboris</name>
    <dbReference type="NCBI Taxonomy" id="2682977"/>
    <lineage>
        <taxon>Bacteria</taxon>
        <taxon>Thermotogati</taxon>
        <taxon>Deinococcota</taxon>
        <taxon>Deinococci</taxon>
        <taxon>Deinococcales</taxon>
        <taxon>Deinococcaceae</taxon>
        <taxon>Deinococcus</taxon>
    </lineage>
</organism>
<keyword evidence="2" id="KW-1185">Reference proteome</keyword>